<dbReference type="Gene3D" id="3.40.50.720">
    <property type="entry name" value="NAD(P)-binding Rossmann-like Domain"/>
    <property type="match status" value="1"/>
</dbReference>
<organism evidence="3 4">
    <name type="scientific">Nakamurella leprariae</name>
    <dbReference type="NCBI Taxonomy" id="2803911"/>
    <lineage>
        <taxon>Bacteria</taxon>
        <taxon>Bacillati</taxon>
        <taxon>Actinomycetota</taxon>
        <taxon>Actinomycetes</taxon>
        <taxon>Nakamurellales</taxon>
        <taxon>Nakamurellaceae</taxon>
        <taxon>Nakamurella</taxon>
    </lineage>
</organism>
<evidence type="ECO:0000313" key="3">
    <source>
        <dbReference type="EMBL" id="MBM9469047.1"/>
    </source>
</evidence>
<reference evidence="3" key="1">
    <citation type="submission" date="2021-01" db="EMBL/GenBank/DDBJ databases">
        <title>YIM 132084 draft genome.</title>
        <authorList>
            <person name="An D."/>
        </authorList>
    </citation>
    <scope>NUCLEOTIDE SEQUENCE</scope>
    <source>
        <strain evidence="3">YIM 132084</strain>
    </source>
</reference>
<dbReference type="PRINTS" id="PR00081">
    <property type="entry name" value="GDHRDH"/>
</dbReference>
<dbReference type="PRINTS" id="PR00080">
    <property type="entry name" value="SDRFAMILY"/>
</dbReference>
<dbReference type="SUPFAM" id="SSF51735">
    <property type="entry name" value="NAD(P)-binding Rossmann-fold domains"/>
    <property type="match status" value="1"/>
</dbReference>
<dbReference type="PROSITE" id="PS00061">
    <property type="entry name" value="ADH_SHORT"/>
    <property type="match status" value="1"/>
</dbReference>
<dbReference type="AlphaFoldDB" id="A0A939C3F5"/>
<keyword evidence="2" id="KW-0560">Oxidoreductase</keyword>
<dbReference type="InterPro" id="IPR002347">
    <property type="entry name" value="SDR_fam"/>
</dbReference>
<dbReference type="InterPro" id="IPR036291">
    <property type="entry name" value="NAD(P)-bd_dom_sf"/>
</dbReference>
<dbReference type="InterPro" id="IPR020904">
    <property type="entry name" value="Sc_DH/Rdtase_CS"/>
</dbReference>
<evidence type="ECO:0000256" key="2">
    <source>
        <dbReference type="ARBA" id="ARBA00023002"/>
    </source>
</evidence>
<comment type="similarity">
    <text evidence="1">Belongs to the short-chain dehydrogenases/reductases (SDR) family.</text>
</comment>
<dbReference type="PANTHER" id="PTHR24321:SF8">
    <property type="entry name" value="ESTRADIOL 17-BETA-DEHYDROGENASE 8-RELATED"/>
    <property type="match status" value="1"/>
</dbReference>
<dbReference type="FunFam" id="3.40.50.720:FF:000084">
    <property type="entry name" value="Short-chain dehydrogenase reductase"/>
    <property type="match status" value="1"/>
</dbReference>
<sequence length="263" mass="27345">MHERHAQDVVLITGATGGMGASHVRGYHAEGARVVIAGRRDGPGRALAAELGARAQFVYLDVTDAEQWRRAVEVAETTFGPVTVLINNAGVQTPPAPIEHTDLAAWSSALAVNTTGPFLGIRAVSPSLRRAGGGSIVNVVSTMANVGTACFAPYTASKWAVRGLTRTAALELGRDGIRVNSVHPGVVSTPFINDPVPGSDVTIAEAYSPDAFAVPRVAEPREVTAMLLWLTSREASFVTGSEFVVDGGLLLGPALPASESIDA</sequence>
<evidence type="ECO:0000313" key="4">
    <source>
        <dbReference type="Proteomes" id="UP000663792"/>
    </source>
</evidence>
<protein>
    <submittedName>
        <fullName evidence="3">SDR family oxidoreductase</fullName>
    </submittedName>
</protein>
<dbReference type="Pfam" id="PF13561">
    <property type="entry name" value="adh_short_C2"/>
    <property type="match status" value="1"/>
</dbReference>
<dbReference type="RefSeq" id="WP_205262009.1">
    <property type="nucleotide sequence ID" value="NZ_JAERWK010000023.1"/>
</dbReference>
<comment type="caution">
    <text evidence="3">The sequence shown here is derived from an EMBL/GenBank/DDBJ whole genome shotgun (WGS) entry which is preliminary data.</text>
</comment>
<evidence type="ECO:0000256" key="1">
    <source>
        <dbReference type="ARBA" id="ARBA00006484"/>
    </source>
</evidence>
<dbReference type="GO" id="GO:0016491">
    <property type="term" value="F:oxidoreductase activity"/>
    <property type="evidence" value="ECO:0007669"/>
    <property type="project" value="UniProtKB-KW"/>
</dbReference>
<accession>A0A939C3F5</accession>
<dbReference type="Proteomes" id="UP000663792">
    <property type="component" value="Unassembled WGS sequence"/>
</dbReference>
<keyword evidence="4" id="KW-1185">Reference proteome</keyword>
<proteinExistence type="inferred from homology"/>
<gene>
    <name evidence="3" type="ORF">JL106_17310</name>
</gene>
<dbReference type="EMBL" id="JAERWK010000023">
    <property type="protein sequence ID" value="MBM9469047.1"/>
    <property type="molecule type" value="Genomic_DNA"/>
</dbReference>
<name>A0A939C3F5_9ACTN</name>
<dbReference type="PANTHER" id="PTHR24321">
    <property type="entry name" value="DEHYDROGENASES, SHORT CHAIN"/>
    <property type="match status" value="1"/>
</dbReference>